<name>A0AAQ3JPH5_9LILI</name>
<gene>
    <name evidence="6" type="ORF">Cni_G01435</name>
</gene>
<evidence type="ECO:0000256" key="4">
    <source>
        <dbReference type="ARBA" id="ARBA00023136"/>
    </source>
</evidence>
<feature type="transmembrane region" description="Helical" evidence="5">
    <location>
        <begin position="12"/>
        <end position="31"/>
    </location>
</feature>
<sequence length="279" mass="31366">MTCRGCFECLLKVLNFVLMVAGLAIVGYGVYLLVEWNKDASCCANGLVSSVNANPELISLGRPIFFVVSLSTSIVDNLQEAWFICLFIGIGIILVMISIFGYIGIKMRNQCCLSLFFHNDILLILVEVVAAAFMFFDHTWKEEIPVDKTGDFDMIYNFLKENWKIAKWVALLAVILEATIFFLALIVRAANQHEDYDSGDEYIFPRSDARQLLLNRQTAPAVEAPILGQRASRTDAWSQQMKDKYGIDIAEFTYNSLEPSRSHRATSTAAEERACCNIL</sequence>
<evidence type="ECO:0000256" key="5">
    <source>
        <dbReference type="SAM" id="Phobius"/>
    </source>
</evidence>
<proteinExistence type="predicted"/>
<evidence type="ECO:0000313" key="6">
    <source>
        <dbReference type="EMBL" id="WOK92744.1"/>
    </source>
</evidence>
<keyword evidence="4 5" id="KW-0472">Membrane</keyword>
<dbReference type="InterPro" id="IPR018499">
    <property type="entry name" value="Tetraspanin/Peripherin"/>
</dbReference>
<accession>A0AAQ3JPH5</accession>
<organism evidence="6 7">
    <name type="scientific">Canna indica</name>
    <name type="common">Indian-shot</name>
    <dbReference type="NCBI Taxonomy" id="4628"/>
    <lineage>
        <taxon>Eukaryota</taxon>
        <taxon>Viridiplantae</taxon>
        <taxon>Streptophyta</taxon>
        <taxon>Embryophyta</taxon>
        <taxon>Tracheophyta</taxon>
        <taxon>Spermatophyta</taxon>
        <taxon>Magnoliopsida</taxon>
        <taxon>Liliopsida</taxon>
        <taxon>Zingiberales</taxon>
        <taxon>Cannaceae</taxon>
        <taxon>Canna</taxon>
    </lineage>
</organism>
<reference evidence="6 7" key="1">
    <citation type="submission" date="2023-10" db="EMBL/GenBank/DDBJ databases">
        <title>Chromosome-scale genome assembly provides insights into flower coloration mechanisms of Canna indica.</title>
        <authorList>
            <person name="Li C."/>
        </authorList>
    </citation>
    <scope>NUCLEOTIDE SEQUENCE [LARGE SCALE GENOMIC DNA]</scope>
    <source>
        <tissue evidence="6">Flower</tissue>
    </source>
</reference>
<comment type="subcellular location">
    <subcellularLocation>
        <location evidence="1">Membrane</location>
        <topology evidence="1">Multi-pass membrane protein</topology>
    </subcellularLocation>
</comment>
<feature type="transmembrane region" description="Helical" evidence="5">
    <location>
        <begin position="165"/>
        <end position="187"/>
    </location>
</feature>
<keyword evidence="7" id="KW-1185">Reference proteome</keyword>
<evidence type="ECO:0000256" key="3">
    <source>
        <dbReference type="ARBA" id="ARBA00022989"/>
    </source>
</evidence>
<evidence type="ECO:0000313" key="7">
    <source>
        <dbReference type="Proteomes" id="UP001327560"/>
    </source>
</evidence>
<evidence type="ECO:0000256" key="1">
    <source>
        <dbReference type="ARBA" id="ARBA00004141"/>
    </source>
</evidence>
<evidence type="ECO:0000256" key="2">
    <source>
        <dbReference type="ARBA" id="ARBA00022692"/>
    </source>
</evidence>
<keyword evidence="3 5" id="KW-1133">Transmembrane helix</keyword>
<dbReference type="GO" id="GO:0016020">
    <property type="term" value="C:membrane"/>
    <property type="evidence" value="ECO:0007669"/>
    <property type="project" value="UniProtKB-SubCell"/>
</dbReference>
<feature type="transmembrane region" description="Helical" evidence="5">
    <location>
        <begin position="115"/>
        <end position="136"/>
    </location>
</feature>
<dbReference type="Proteomes" id="UP001327560">
    <property type="component" value="Chromosome 1"/>
</dbReference>
<dbReference type="Pfam" id="PF00335">
    <property type="entry name" value="Tetraspanin"/>
    <property type="match status" value="1"/>
</dbReference>
<dbReference type="EMBL" id="CP136890">
    <property type="protein sequence ID" value="WOK92744.1"/>
    <property type="molecule type" value="Genomic_DNA"/>
</dbReference>
<protein>
    <submittedName>
        <fullName evidence="6">Tobamovirus multiplication protein 2A-like isoform X1</fullName>
    </submittedName>
</protein>
<dbReference type="AlphaFoldDB" id="A0AAQ3JPH5"/>
<feature type="transmembrane region" description="Helical" evidence="5">
    <location>
        <begin position="81"/>
        <end position="103"/>
    </location>
</feature>
<keyword evidence="2 5" id="KW-0812">Transmembrane</keyword>